<dbReference type="SUPFAM" id="SSF52374">
    <property type="entry name" value="Nucleotidylyl transferase"/>
    <property type="match status" value="1"/>
</dbReference>
<dbReference type="GO" id="GO:0005524">
    <property type="term" value="F:ATP binding"/>
    <property type="evidence" value="ECO:0007669"/>
    <property type="project" value="UniProtKB-UniRule"/>
</dbReference>
<dbReference type="SUPFAM" id="SSF47323">
    <property type="entry name" value="Anticodon-binding domain of a subclass of class I aminoacyl-tRNA synthetases"/>
    <property type="match status" value="1"/>
</dbReference>
<dbReference type="PRINTS" id="PR00983">
    <property type="entry name" value="TRNASYNTHCYS"/>
</dbReference>
<dbReference type="GO" id="GO:0006423">
    <property type="term" value="P:cysteinyl-tRNA aminoacylation"/>
    <property type="evidence" value="ECO:0007669"/>
    <property type="project" value="UniProtKB-UniRule"/>
</dbReference>
<keyword evidence="7 10" id="KW-0648">Protein biosynthesis</keyword>
<evidence type="ECO:0000259" key="12">
    <source>
        <dbReference type="Pfam" id="PF23493"/>
    </source>
</evidence>
<comment type="subcellular location">
    <subcellularLocation>
        <location evidence="10">Cytoplasm</location>
    </subcellularLocation>
</comment>
<sequence length="471" mass="53128">MDIFLYNTLSRSKERLAPLTPGKVGLYTCGPTVYNYAHIGNLRTFLFEDLLVRTLRLAGLETTWVMNITDVGHLTSDEDEGDDKMAIAAQREGKDPWAIAEFYTEAFLKDIDRLNIDRPTHLPRATDHIQEMIDINKTLEEKGYTYTTPEALYFDTSKFPDYGKLARLRLDELKVAARDDVNVDSGKRGPADFVLWFSNKPNHIMKWESPWGIGYPGWHIECSAMSMKYLGETFDIHCGGNDHINVHHTNEIAQSECCTGHTFANIWMHSAFLTLGRDTKMSKSKGGFITLETLIASGYDPIAYRYLCLQAHYRSELELKWAWNPENQEIGKASNLDAAAGTLKRLYERVARVEDEPLTDDTAFASAVADVLGALADDLNVPRAVGLLHSYDSPRLWKHFDAVLGLKLEERAVKTEEVAVEVPAEIQALVDERQAARKAKDFARSDVIRTQLAELGWDLADTPQGPKVSRR</sequence>
<feature type="binding site" evidence="10">
    <location>
        <position position="247"/>
    </location>
    <ligand>
        <name>Zn(2+)</name>
        <dbReference type="ChEBI" id="CHEBI:29105"/>
    </ligand>
</feature>
<dbReference type="CDD" id="cd00672">
    <property type="entry name" value="CysRS_core"/>
    <property type="match status" value="1"/>
</dbReference>
<dbReference type="InterPro" id="IPR032678">
    <property type="entry name" value="tRNA-synt_1_cat_dom"/>
</dbReference>
<feature type="binding site" evidence="10">
    <location>
        <position position="251"/>
    </location>
    <ligand>
        <name>Zn(2+)</name>
        <dbReference type="ChEBI" id="CHEBI:29105"/>
    </ligand>
</feature>
<evidence type="ECO:0000256" key="4">
    <source>
        <dbReference type="ARBA" id="ARBA00022741"/>
    </source>
</evidence>
<evidence type="ECO:0000256" key="9">
    <source>
        <dbReference type="ARBA" id="ARBA00047398"/>
    </source>
</evidence>
<keyword evidence="6 10" id="KW-0067">ATP-binding</keyword>
<keyword evidence="10" id="KW-0963">Cytoplasm</keyword>
<gene>
    <name evidence="10" type="primary">cysS</name>
    <name evidence="13" type="ORF">HNQ39_001156</name>
</gene>
<keyword evidence="2 10" id="KW-0436">Ligase</keyword>
<comment type="subunit">
    <text evidence="1 10">Monomer.</text>
</comment>
<dbReference type="NCBIfam" id="TIGR00435">
    <property type="entry name" value="cysS"/>
    <property type="match status" value="1"/>
</dbReference>
<evidence type="ECO:0000259" key="11">
    <source>
        <dbReference type="Pfam" id="PF01406"/>
    </source>
</evidence>
<evidence type="ECO:0000256" key="1">
    <source>
        <dbReference type="ARBA" id="ARBA00011245"/>
    </source>
</evidence>
<evidence type="ECO:0000256" key="8">
    <source>
        <dbReference type="ARBA" id="ARBA00023146"/>
    </source>
</evidence>
<dbReference type="EMBL" id="JACHGW010000001">
    <property type="protein sequence ID" value="MBB6049394.1"/>
    <property type="molecule type" value="Genomic_DNA"/>
</dbReference>
<dbReference type="Pfam" id="PF01406">
    <property type="entry name" value="tRNA-synt_1e"/>
    <property type="match status" value="1"/>
</dbReference>
<organism evidence="13 14">
    <name type="scientific">Armatimonas rosea</name>
    <dbReference type="NCBI Taxonomy" id="685828"/>
    <lineage>
        <taxon>Bacteria</taxon>
        <taxon>Bacillati</taxon>
        <taxon>Armatimonadota</taxon>
        <taxon>Armatimonadia</taxon>
        <taxon>Armatimonadales</taxon>
        <taxon>Armatimonadaceae</taxon>
        <taxon>Armatimonas</taxon>
    </lineage>
</organism>
<keyword evidence="8 10" id="KW-0030">Aminoacyl-tRNA synthetase</keyword>
<reference evidence="13 14" key="1">
    <citation type="submission" date="2020-08" db="EMBL/GenBank/DDBJ databases">
        <title>Genomic Encyclopedia of Type Strains, Phase IV (KMG-IV): sequencing the most valuable type-strain genomes for metagenomic binning, comparative biology and taxonomic classification.</title>
        <authorList>
            <person name="Goeker M."/>
        </authorList>
    </citation>
    <scope>NUCLEOTIDE SEQUENCE [LARGE SCALE GENOMIC DNA]</scope>
    <source>
        <strain evidence="13 14">DSM 23562</strain>
    </source>
</reference>
<feature type="binding site" evidence="10">
    <location>
        <position position="283"/>
    </location>
    <ligand>
        <name>ATP</name>
        <dbReference type="ChEBI" id="CHEBI:30616"/>
    </ligand>
</feature>
<keyword evidence="5 10" id="KW-0862">Zinc</keyword>
<comment type="caution">
    <text evidence="13">The sequence shown here is derived from an EMBL/GenBank/DDBJ whole genome shotgun (WGS) entry which is preliminary data.</text>
</comment>
<comment type="similarity">
    <text evidence="10">Belongs to the class-I aminoacyl-tRNA synthetase family.</text>
</comment>
<feature type="domain" description="tRNA synthetases class I catalytic" evidence="11">
    <location>
        <begin position="17"/>
        <end position="320"/>
    </location>
</feature>
<evidence type="ECO:0000256" key="3">
    <source>
        <dbReference type="ARBA" id="ARBA00022723"/>
    </source>
</evidence>
<dbReference type="RefSeq" id="WP_184193002.1">
    <property type="nucleotide sequence ID" value="NZ_JACHGW010000001.1"/>
</dbReference>
<dbReference type="GO" id="GO:0008270">
    <property type="term" value="F:zinc ion binding"/>
    <property type="evidence" value="ECO:0007669"/>
    <property type="project" value="UniProtKB-UniRule"/>
</dbReference>
<dbReference type="Gene3D" id="1.20.120.1910">
    <property type="entry name" value="Cysteine-tRNA ligase, C-terminal anti-codon recognition domain"/>
    <property type="match status" value="1"/>
</dbReference>
<evidence type="ECO:0000313" key="13">
    <source>
        <dbReference type="EMBL" id="MBB6049394.1"/>
    </source>
</evidence>
<evidence type="ECO:0000256" key="7">
    <source>
        <dbReference type="ARBA" id="ARBA00022917"/>
    </source>
</evidence>
<feature type="domain" description="Cysteinyl-tRNA ligase anticodon binding" evidence="12">
    <location>
        <begin position="421"/>
        <end position="456"/>
    </location>
</feature>
<dbReference type="GO" id="GO:0004817">
    <property type="term" value="F:cysteine-tRNA ligase activity"/>
    <property type="evidence" value="ECO:0007669"/>
    <property type="project" value="UniProtKB-UniRule"/>
</dbReference>
<dbReference type="InterPro" id="IPR009080">
    <property type="entry name" value="tRNAsynth_Ia_anticodon-bd"/>
</dbReference>
<keyword evidence="4 10" id="KW-0547">Nucleotide-binding</keyword>
<evidence type="ECO:0000256" key="10">
    <source>
        <dbReference type="HAMAP-Rule" id="MF_00041"/>
    </source>
</evidence>
<dbReference type="Proteomes" id="UP000520814">
    <property type="component" value="Unassembled WGS sequence"/>
</dbReference>
<accession>A0A7W9SP12</accession>
<dbReference type="Gene3D" id="3.40.50.620">
    <property type="entry name" value="HUPs"/>
    <property type="match status" value="1"/>
</dbReference>
<dbReference type="InterPro" id="IPR024909">
    <property type="entry name" value="Cys-tRNA/MSH_ligase"/>
</dbReference>
<comment type="cofactor">
    <cofactor evidence="10">
        <name>Zn(2+)</name>
        <dbReference type="ChEBI" id="CHEBI:29105"/>
    </cofactor>
    <text evidence="10">Binds 1 zinc ion per subunit.</text>
</comment>
<comment type="catalytic activity">
    <reaction evidence="9 10">
        <text>tRNA(Cys) + L-cysteine + ATP = L-cysteinyl-tRNA(Cys) + AMP + diphosphate</text>
        <dbReference type="Rhea" id="RHEA:17773"/>
        <dbReference type="Rhea" id="RHEA-COMP:9661"/>
        <dbReference type="Rhea" id="RHEA-COMP:9679"/>
        <dbReference type="ChEBI" id="CHEBI:30616"/>
        <dbReference type="ChEBI" id="CHEBI:33019"/>
        <dbReference type="ChEBI" id="CHEBI:35235"/>
        <dbReference type="ChEBI" id="CHEBI:78442"/>
        <dbReference type="ChEBI" id="CHEBI:78517"/>
        <dbReference type="ChEBI" id="CHEBI:456215"/>
        <dbReference type="EC" id="6.1.1.16"/>
    </reaction>
</comment>
<dbReference type="PANTHER" id="PTHR10890:SF3">
    <property type="entry name" value="CYSTEINE--TRNA LIGASE, CYTOPLASMIC"/>
    <property type="match status" value="1"/>
</dbReference>
<evidence type="ECO:0000313" key="14">
    <source>
        <dbReference type="Proteomes" id="UP000520814"/>
    </source>
</evidence>
<feature type="binding site" evidence="10">
    <location>
        <position position="222"/>
    </location>
    <ligand>
        <name>Zn(2+)</name>
        <dbReference type="ChEBI" id="CHEBI:29105"/>
    </ligand>
</feature>
<evidence type="ECO:0000256" key="2">
    <source>
        <dbReference type="ARBA" id="ARBA00022598"/>
    </source>
</evidence>
<name>A0A7W9SP12_ARMRO</name>
<evidence type="ECO:0000256" key="6">
    <source>
        <dbReference type="ARBA" id="ARBA00022840"/>
    </source>
</evidence>
<feature type="short sequence motif" description="'HIGH' region" evidence="10">
    <location>
        <begin position="31"/>
        <end position="41"/>
    </location>
</feature>
<keyword evidence="3 10" id="KW-0479">Metal-binding</keyword>
<dbReference type="PANTHER" id="PTHR10890">
    <property type="entry name" value="CYSTEINYL-TRNA SYNTHETASE"/>
    <property type="match status" value="1"/>
</dbReference>
<dbReference type="InterPro" id="IPR014729">
    <property type="entry name" value="Rossmann-like_a/b/a_fold"/>
</dbReference>
<protein>
    <recommendedName>
        <fullName evidence="10">Cysteine--tRNA ligase</fullName>
        <ecNumber evidence="10">6.1.1.16</ecNumber>
    </recommendedName>
    <alternativeName>
        <fullName evidence="10">Cysteinyl-tRNA synthetase</fullName>
        <shortName evidence="10">CysRS</shortName>
    </alternativeName>
</protein>
<dbReference type="EC" id="6.1.1.16" evidence="10"/>
<feature type="short sequence motif" description="'KMSKS' region" evidence="10">
    <location>
        <begin position="280"/>
        <end position="284"/>
    </location>
</feature>
<dbReference type="HAMAP" id="MF_00041">
    <property type="entry name" value="Cys_tRNA_synth"/>
    <property type="match status" value="1"/>
</dbReference>
<proteinExistence type="inferred from homology"/>
<dbReference type="GO" id="GO:0005829">
    <property type="term" value="C:cytosol"/>
    <property type="evidence" value="ECO:0007669"/>
    <property type="project" value="TreeGrafter"/>
</dbReference>
<evidence type="ECO:0000256" key="5">
    <source>
        <dbReference type="ARBA" id="ARBA00022833"/>
    </source>
</evidence>
<keyword evidence="14" id="KW-1185">Reference proteome</keyword>
<dbReference type="InterPro" id="IPR056411">
    <property type="entry name" value="CysS_C"/>
</dbReference>
<dbReference type="AlphaFoldDB" id="A0A7W9SP12"/>
<dbReference type="Pfam" id="PF23493">
    <property type="entry name" value="CysS_C"/>
    <property type="match status" value="1"/>
</dbReference>
<dbReference type="InterPro" id="IPR015803">
    <property type="entry name" value="Cys-tRNA-ligase"/>
</dbReference>
<feature type="binding site" evidence="10">
    <location>
        <position position="29"/>
    </location>
    <ligand>
        <name>Zn(2+)</name>
        <dbReference type="ChEBI" id="CHEBI:29105"/>
    </ligand>
</feature>